<protein>
    <submittedName>
        <fullName evidence="3">Uncharacterized protein</fullName>
    </submittedName>
</protein>
<accession>A0AA88CSG0</accession>
<feature type="transmembrane region" description="Helical" evidence="2">
    <location>
        <begin position="172"/>
        <end position="191"/>
    </location>
</feature>
<reference evidence="3" key="1">
    <citation type="submission" date="2023-07" db="EMBL/GenBank/DDBJ databases">
        <title>draft genome sequence of fig (Ficus carica).</title>
        <authorList>
            <person name="Takahashi T."/>
            <person name="Nishimura K."/>
        </authorList>
    </citation>
    <scope>NUCLEOTIDE SEQUENCE</scope>
</reference>
<feature type="transmembrane region" description="Helical" evidence="2">
    <location>
        <begin position="309"/>
        <end position="328"/>
    </location>
</feature>
<feature type="transmembrane region" description="Helical" evidence="2">
    <location>
        <begin position="147"/>
        <end position="165"/>
    </location>
</feature>
<dbReference type="Proteomes" id="UP001187192">
    <property type="component" value="Unassembled WGS sequence"/>
</dbReference>
<keyword evidence="2" id="KW-1133">Transmembrane helix</keyword>
<comment type="caution">
    <text evidence="3">The sequence shown here is derived from an EMBL/GenBank/DDBJ whole genome shotgun (WGS) entry which is preliminary data.</text>
</comment>
<keyword evidence="2" id="KW-0472">Membrane</keyword>
<sequence length="557" mass="63296">MYSTVDRFRFFLTHFVLIPEIVRLNIRHYLRISLGVFSAIAGLIFLSKSSFFAVQLEDTKSSEILAFAVLSALLIFLVLAARSLNDFLRKVWNLNVFIKAMVHCLFLGMVWLLAFLIKYPRFNVHSEYRKSCLVEQGNKDISYGSEFNLYAVGAFALLALLLSWKRHKSMELGFFGILIGLIMDASMEIPVDNDTPNLWYLFGAFLYCIGLIFIRRYINHAKEEGRAAGGSHRRLSNVLRNSLEFFSAIVGVVCLFLSPFCKLQFEEAENVKAVCFITFSLILGALLFKAPTFIDILAERCRKHFAVKTIVNFFFLMVVSGVIFMTKYPRFKINSKYFGESCEDVKGKKLASLHGNEFDIYSAGAFSLFALTISSERQQPMKLDVFAFLLELTMDTSIEVLGKGGQNFFYMPCAAIYCVLLILVRTLMDSSIERRGGSDIQLHEIIIGLDGGETRAIGDDQSLIVRKSTTNQEEKEHGLSGDGEIEGEEGDDMIISEDTNIDYESPSGVVNGVRLSHLEDGLTQAFRRSKANKREKAKREKERRRERRKEKESLWIL</sequence>
<feature type="transmembrane region" description="Helical" evidence="2">
    <location>
        <begin position="64"/>
        <end position="84"/>
    </location>
</feature>
<feature type="transmembrane region" description="Helical" evidence="2">
    <location>
        <begin position="32"/>
        <end position="52"/>
    </location>
</feature>
<feature type="transmembrane region" description="Helical" evidence="2">
    <location>
        <begin position="238"/>
        <end position="258"/>
    </location>
</feature>
<evidence type="ECO:0000313" key="3">
    <source>
        <dbReference type="EMBL" id="GMN33053.1"/>
    </source>
</evidence>
<feature type="region of interest" description="Disordered" evidence="1">
    <location>
        <begin position="468"/>
        <end position="489"/>
    </location>
</feature>
<feature type="transmembrane region" description="Helical" evidence="2">
    <location>
        <begin position="408"/>
        <end position="428"/>
    </location>
</feature>
<proteinExistence type="predicted"/>
<name>A0AA88CSG0_FICCA</name>
<keyword evidence="2" id="KW-0812">Transmembrane</keyword>
<feature type="transmembrane region" description="Helical" evidence="2">
    <location>
        <begin position="197"/>
        <end position="218"/>
    </location>
</feature>
<evidence type="ECO:0000256" key="2">
    <source>
        <dbReference type="SAM" id="Phobius"/>
    </source>
</evidence>
<evidence type="ECO:0000313" key="4">
    <source>
        <dbReference type="Proteomes" id="UP001187192"/>
    </source>
</evidence>
<feature type="transmembrane region" description="Helical" evidence="2">
    <location>
        <begin position="96"/>
        <end position="117"/>
    </location>
</feature>
<keyword evidence="4" id="KW-1185">Reference proteome</keyword>
<feature type="region of interest" description="Disordered" evidence="1">
    <location>
        <begin position="524"/>
        <end position="557"/>
    </location>
</feature>
<organism evidence="3 4">
    <name type="scientific">Ficus carica</name>
    <name type="common">Common fig</name>
    <dbReference type="NCBI Taxonomy" id="3494"/>
    <lineage>
        <taxon>Eukaryota</taxon>
        <taxon>Viridiplantae</taxon>
        <taxon>Streptophyta</taxon>
        <taxon>Embryophyta</taxon>
        <taxon>Tracheophyta</taxon>
        <taxon>Spermatophyta</taxon>
        <taxon>Magnoliopsida</taxon>
        <taxon>eudicotyledons</taxon>
        <taxon>Gunneridae</taxon>
        <taxon>Pentapetalae</taxon>
        <taxon>rosids</taxon>
        <taxon>fabids</taxon>
        <taxon>Rosales</taxon>
        <taxon>Moraceae</taxon>
        <taxon>Ficeae</taxon>
        <taxon>Ficus</taxon>
    </lineage>
</organism>
<gene>
    <name evidence="3" type="ORF">TIFTF001_003933</name>
</gene>
<evidence type="ECO:0000256" key="1">
    <source>
        <dbReference type="SAM" id="MobiDB-lite"/>
    </source>
</evidence>
<dbReference type="EMBL" id="BTGU01000004">
    <property type="protein sequence ID" value="GMN33053.1"/>
    <property type="molecule type" value="Genomic_DNA"/>
</dbReference>
<dbReference type="AlphaFoldDB" id="A0AA88CSG0"/>
<feature type="transmembrane region" description="Helical" evidence="2">
    <location>
        <begin position="270"/>
        <end position="288"/>
    </location>
</feature>